<dbReference type="PROSITE" id="PS50896">
    <property type="entry name" value="LISH"/>
    <property type="match status" value="1"/>
</dbReference>
<organism evidence="2 3">
    <name type="scientific">Gekko japonicus</name>
    <name type="common">Schlegel's Japanese gecko</name>
    <dbReference type="NCBI Taxonomy" id="146911"/>
    <lineage>
        <taxon>Eukaryota</taxon>
        <taxon>Metazoa</taxon>
        <taxon>Chordata</taxon>
        <taxon>Craniata</taxon>
        <taxon>Vertebrata</taxon>
        <taxon>Euteleostomi</taxon>
        <taxon>Lepidosauria</taxon>
        <taxon>Squamata</taxon>
        <taxon>Bifurcata</taxon>
        <taxon>Gekkota</taxon>
        <taxon>Gekkonidae</taxon>
        <taxon>Gekkoninae</taxon>
        <taxon>Gekko</taxon>
    </lineage>
</organism>
<reference evidence="3" key="1">
    <citation type="submission" date="2025-08" db="UniProtKB">
        <authorList>
            <consortium name="RefSeq"/>
        </authorList>
    </citation>
    <scope>IDENTIFICATION</scope>
</reference>
<dbReference type="InterPro" id="IPR040369">
    <property type="entry name" value="ARMC9"/>
</dbReference>
<feature type="non-terminal residue" evidence="3">
    <location>
        <position position="137"/>
    </location>
</feature>
<evidence type="ECO:0000259" key="1">
    <source>
        <dbReference type="Pfam" id="PF23138"/>
    </source>
</evidence>
<dbReference type="RefSeq" id="XP_015279880.1">
    <property type="nucleotide sequence ID" value="XM_015424394.1"/>
</dbReference>
<dbReference type="PANTHER" id="PTHR14881">
    <property type="entry name" value="LISH DOMAIN-CONTAINING PROTEIN ARMC9"/>
    <property type="match status" value="1"/>
</dbReference>
<keyword evidence="2" id="KW-1185">Reference proteome</keyword>
<dbReference type="InterPro" id="IPR006594">
    <property type="entry name" value="LisH"/>
</dbReference>
<dbReference type="Pfam" id="PF21051">
    <property type="entry name" value="ARMC9_LisH"/>
    <property type="match status" value="1"/>
</dbReference>
<dbReference type="PANTHER" id="PTHR14881:SF4">
    <property type="entry name" value="LISH DOMAIN-CONTAINING PROTEIN ARMC9"/>
    <property type="match status" value="1"/>
</dbReference>
<dbReference type="GeneID" id="107121484"/>
<accession>A0ABM1L1P3</accession>
<sequence length="137" mass="15278">MMGDVLAYEAELLGMVKEYLEFAEFEDTVKSFTKECKIKGKPLPKTGGGSVKDSKAVTIQDMLASFTDGDQDVFFELWEEHVPPSVRDNEAIAQKLEFYLHIHFAIILLKRSVGESPGSSPCYNKAASDDCPSRRPL</sequence>
<evidence type="ECO:0000313" key="3">
    <source>
        <dbReference type="RefSeq" id="XP_015279880.1"/>
    </source>
</evidence>
<dbReference type="InterPro" id="IPR048957">
    <property type="entry name" value="ARMC9_LisH"/>
</dbReference>
<dbReference type="InterPro" id="IPR056327">
    <property type="entry name" value="ARMC9_CTLH-like_dom"/>
</dbReference>
<protein>
    <submittedName>
        <fullName evidence="3">LisH domain-containing protein ARMC9-like</fullName>
    </submittedName>
</protein>
<dbReference type="Proteomes" id="UP000694871">
    <property type="component" value="Unplaced"/>
</dbReference>
<gene>
    <name evidence="3" type="primary">LOC107121484</name>
</gene>
<dbReference type="Pfam" id="PF23138">
    <property type="entry name" value="CTLH_Armc9"/>
    <property type="match status" value="1"/>
</dbReference>
<proteinExistence type="predicted"/>
<name>A0ABM1L1P3_GEKJA</name>
<evidence type="ECO:0000313" key="2">
    <source>
        <dbReference type="Proteomes" id="UP000694871"/>
    </source>
</evidence>
<feature type="domain" description="ARMC9 CTLH-like" evidence="1">
    <location>
        <begin position="58"/>
        <end position="116"/>
    </location>
</feature>